<gene>
    <name evidence="2" type="ORF">NJD11_03945</name>
</gene>
<organism evidence="2 3">
    <name type="scientific">Brevundimonas vesicularis</name>
    <name type="common">Pseudomonas vesicularis</name>
    <dbReference type="NCBI Taxonomy" id="41276"/>
    <lineage>
        <taxon>Bacteria</taxon>
        <taxon>Pseudomonadati</taxon>
        <taxon>Pseudomonadota</taxon>
        <taxon>Alphaproteobacteria</taxon>
        <taxon>Caulobacterales</taxon>
        <taxon>Caulobacteraceae</taxon>
        <taxon>Brevundimonas</taxon>
    </lineage>
</organism>
<protein>
    <submittedName>
        <fullName evidence="2">Uncharacterized protein</fullName>
    </submittedName>
</protein>
<evidence type="ECO:0000313" key="2">
    <source>
        <dbReference type="EMBL" id="MDX2334089.1"/>
    </source>
</evidence>
<evidence type="ECO:0000256" key="1">
    <source>
        <dbReference type="SAM" id="MobiDB-lite"/>
    </source>
</evidence>
<evidence type="ECO:0000313" key="3">
    <source>
        <dbReference type="Proteomes" id="UP001272940"/>
    </source>
</evidence>
<feature type="compositionally biased region" description="Low complexity" evidence="1">
    <location>
        <begin position="50"/>
        <end position="62"/>
    </location>
</feature>
<feature type="compositionally biased region" description="Polar residues" evidence="1">
    <location>
        <begin position="63"/>
        <end position="78"/>
    </location>
</feature>
<dbReference type="Proteomes" id="UP001272940">
    <property type="component" value="Unassembled WGS sequence"/>
</dbReference>
<dbReference type="EMBL" id="JAMYEC010000002">
    <property type="protein sequence ID" value="MDX2334089.1"/>
    <property type="molecule type" value="Genomic_DNA"/>
</dbReference>
<proteinExistence type="predicted"/>
<sequence>MCSLFKKPKVVSAPVAADAPILRNPYLDGLDAVVRARQGGVRSLTIRKATGTPTVPGATTTPSNPTLPATPNVATGNTLSDLARPSLAITNRTLSSKV</sequence>
<keyword evidence="3" id="KW-1185">Reference proteome</keyword>
<accession>A0ABU4KMF7</accession>
<name>A0ABU4KMF7_BREVE</name>
<feature type="region of interest" description="Disordered" evidence="1">
    <location>
        <begin position="50"/>
        <end position="78"/>
    </location>
</feature>
<comment type="caution">
    <text evidence="2">The sequence shown here is derived from an EMBL/GenBank/DDBJ whole genome shotgun (WGS) entry which is preliminary data.</text>
</comment>
<reference evidence="2 3" key="1">
    <citation type="journal article" date="2023" name="FEMS Microbes">
        <title>Whole genomes of deep-sea sponge-associated bacteria exhibit high novel natural product potential.</title>
        <authorList>
            <person name="Hesketh-Best P.J."/>
            <person name="January G.G."/>
            <person name="Koch M.J."/>
            <person name="Warburton P.J."/>
            <person name="Howell K.L."/>
            <person name="Upton M."/>
        </authorList>
    </citation>
    <scope>NUCLEOTIDE SEQUENCE [LARGE SCALE GENOMIC DNA]</scope>
    <source>
        <strain evidence="2 3">PC206-O</strain>
    </source>
</reference>
<dbReference type="RefSeq" id="WP_319078508.1">
    <property type="nucleotide sequence ID" value="NZ_JAMYEC010000002.1"/>
</dbReference>